<evidence type="ECO:0000256" key="1">
    <source>
        <dbReference type="SAM" id="Phobius"/>
    </source>
</evidence>
<name>A0A0P7H1L8_9EURY</name>
<dbReference type="InterPro" id="IPR006852">
    <property type="entry name" value="TOD1_MUCI70"/>
</dbReference>
<evidence type="ECO:0000259" key="2">
    <source>
        <dbReference type="Pfam" id="PF04765"/>
    </source>
</evidence>
<keyword evidence="1" id="KW-1133">Transmembrane helix</keyword>
<proteinExistence type="predicted"/>
<dbReference type="EMBL" id="LGUC01000001">
    <property type="protein sequence ID" value="KPN32326.1"/>
    <property type="molecule type" value="Genomic_DNA"/>
</dbReference>
<accession>A0A0P7H1L8</accession>
<keyword evidence="1" id="KW-0472">Membrane</keyword>
<dbReference type="Proteomes" id="UP000050535">
    <property type="component" value="Unassembled WGS sequence"/>
</dbReference>
<dbReference type="Pfam" id="PF04765">
    <property type="entry name" value="TOD1_MUCI70"/>
    <property type="match status" value="1"/>
</dbReference>
<dbReference type="STRING" id="699431.SY89_03094"/>
<organism evidence="3 4">
    <name type="scientific">Halolamina pelagica</name>
    <dbReference type="NCBI Taxonomy" id="699431"/>
    <lineage>
        <taxon>Archaea</taxon>
        <taxon>Methanobacteriati</taxon>
        <taxon>Methanobacteriota</taxon>
        <taxon>Stenosarchaea group</taxon>
        <taxon>Halobacteria</taxon>
        <taxon>Halobacteriales</taxon>
        <taxon>Haloferacaceae</taxon>
    </lineage>
</organism>
<protein>
    <recommendedName>
        <fullName evidence="2">TOD1/MUCI70 glycosyltransferase-like domain-containing protein</fullName>
    </recommendedName>
</protein>
<evidence type="ECO:0000313" key="4">
    <source>
        <dbReference type="Proteomes" id="UP000050535"/>
    </source>
</evidence>
<dbReference type="AlphaFoldDB" id="A0A0P7H1L8"/>
<dbReference type="OrthoDB" id="1018at2157"/>
<dbReference type="RefSeq" id="WP_080506711.1">
    <property type="nucleotide sequence ID" value="NZ_LGUC01000001.1"/>
</dbReference>
<comment type="caution">
    <text evidence="3">The sequence shown here is derived from an EMBL/GenBank/DDBJ whole genome shotgun (WGS) entry which is preliminary data.</text>
</comment>
<feature type="domain" description="TOD1/MUCI70 glycosyltransferase-like" evidence="2">
    <location>
        <begin position="55"/>
        <end position="198"/>
    </location>
</feature>
<dbReference type="InterPro" id="IPR048354">
    <property type="entry name" value="TOD1_MUCI70_glycTrfase_dom"/>
</dbReference>
<evidence type="ECO:0000313" key="3">
    <source>
        <dbReference type="EMBL" id="KPN32326.1"/>
    </source>
</evidence>
<reference evidence="4" key="1">
    <citation type="submission" date="2013-11" db="EMBL/GenBank/DDBJ databases">
        <authorList>
            <person name="Hoang H.T."/>
            <person name="Killian M.L."/>
            <person name="Madson D.M."/>
            <person name="Arruda P.H.E."/>
            <person name="Sun D."/>
            <person name="Schwartz K.J."/>
            <person name="Yoon K."/>
        </authorList>
    </citation>
    <scope>NUCLEOTIDE SEQUENCE [LARGE SCALE GENOMIC DNA]</scope>
    <source>
        <strain evidence="4">CDK2</strain>
    </source>
</reference>
<keyword evidence="4" id="KW-1185">Reference proteome</keyword>
<keyword evidence="1" id="KW-0812">Transmembrane</keyword>
<dbReference type="PANTHER" id="PTHR12956:SF17">
    <property type="entry name" value="OS01G0749100 PROTEIN"/>
    <property type="match status" value="1"/>
</dbReference>
<dbReference type="PANTHER" id="PTHR12956">
    <property type="entry name" value="ALKALINE CERAMIDASE-RELATED"/>
    <property type="match status" value="1"/>
</dbReference>
<sequence>MSESLVVYTAVFGDYDVVVNPVKPEEDIDYICFTDRPDSIPSGWETREIELPDLSDKLKSGYIKIHPHKLFPEHKMSLWVDGNIVIVGEVSALAEQLLQESDLAVPMHPDRNCIYREADVCLNMGIVEERATSEKMDQYRRENYPKNNGLSETRILVRKHQEPDIVMTMNLWWEEYNSGPERDQLSFDYATWKAGINVNHLDSTFPVDSQYFKQYPHKADMKAKRVYEILLRMRWNPRYAVQKYIGLVLLSVYLFGVAVAETLIRAVKLLTAPEKREF</sequence>
<feature type="transmembrane region" description="Helical" evidence="1">
    <location>
        <begin position="244"/>
        <end position="267"/>
    </location>
</feature>
<gene>
    <name evidence="3" type="ORF">SY89_03094</name>
</gene>